<evidence type="ECO:0000256" key="4">
    <source>
        <dbReference type="ARBA" id="ARBA00022692"/>
    </source>
</evidence>
<evidence type="ECO:0000313" key="12">
    <source>
        <dbReference type="Proteomes" id="UP001595923"/>
    </source>
</evidence>
<keyword evidence="6 9" id="KW-1133">Transmembrane helix</keyword>
<evidence type="ECO:0000313" key="11">
    <source>
        <dbReference type="EMBL" id="MFC4564626.1"/>
    </source>
</evidence>
<dbReference type="Proteomes" id="UP001595923">
    <property type="component" value="Unassembled WGS sequence"/>
</dbReference>
<dbReference type="Gene3D" id="1.20.5.3310">
    <property type="match status" value="1"/>
</dbReference>
<evidence type="ECO:0000256" key="9">
    <source>
        <dbReference type="HAMAP-Rule" id="MF_00236"/>
    </source>
</evidence>
<dbReference type="HAMAP" id="MF_00236">
    <property type="entry name" value="TatA_E"/>
    <property type="match status" value="1"/>
</dbReference>
<dbReference type="PANTHER" id="PTHR42982">
    <property type="entry name" value="SEC-INDEPENDENT PROTEIN TRANSLOCASE PROTEIN TATA"/>
    <property type="match status" value="1"/>
</dbReference>
<dbReference type="NCBIfam" id="NF001854">
    <property type="entry name" value="PRK00575.1"/>
    <property type="match status" value="1"/>
</dbReference>
<evidence type="ECO:0000256" key="2">
    <source>
        <dbReference type="ARBA" id="ARBA00022448"/>
    </source>
</evidence>
<gene>
    <name evidence="9 11" type="primary">tatA</name>
    <name evidence="11" type="ORF">ACFO4E_22440</name>
</gene>
<accession>A0ABV9E0K6</accession>
<dbReference type="RefSeq" id="WP_378577907.1">
    <property type="nucleotide sequence ID" value="NZ_JBHSFQ010000026.1"/>
</dbReference>
<comment type="subunit">
    <text evidence="9">The Tat system comprises two distinct complexes: a TatABC complex, containing multiple copies of TatA, TatB and TatC subunits, and a separate TatA complex, containing only TatA subunits. Substrates initially bind to the TatABC complex, which probably triggers association of the separate TatA complex to form the active translocon.</text>
</comment>
<name>A0ABV9E0K6_9ACTN</name>
<keyword evidence="3 9" id="KW-1003">Cell membrane</keyword>
<dbReference type="InterPro" id="IPR003369">
    <property type="entry name" value="TatA/B/E"/>
</dbReference>
<dbReference type="EMBL" id="JBHSFQ010000026">
    <property type="protein sequence ID" value="MFC4564626.1"/>
    <property type="molecule type" value="Genomic_DNA"/>
</dbReference>
<keyword evidence="2 9" id="KW-0813">Transport</keyword>
<reference evidence="12" key="1">
    <citation type="journal article" date="2019" name="Int. J. Syst. Evol. Microbiol.">
        <title>The Global Catalogue of Microorganisms (GCM) 10K type strain sequencing project: providing services to taxonomists for standard genome sequencing and annotation.</title>
        <authorList>
            <consortium name="The Broad Institute Genomics Platform"/>
            <consortium name="The Broad Institute Genome Sequencing Center for Infectious Disease"/>
            <person name="Wu L."/>
            <person name="Ma J."/>
        </authorList>
    </citation>
    <scope>NUCLEOTIDE SEQUENCE [LARGE SCALE GENOMIC DNA]</scope>
    <source>
        <strain evidence="12">XZYJ18</strain>
    </source>
</reference>
<proteinExistence type="inferred from homology"/>
<dbReference type="InterPro" id="IPR006312">
    <property type="entry name" value="TatA/E"/>
</dbReference>
<protein>
    <recommendedName>
        <fullName evidence="9">Sec-independent protein translocase protein TatA</fullName>
    </recommendedName>
</protein>
<organism evidence="11 12">
    <name type="scientific">Nocardiopsis mangrovi</name>
    <dbReference type="NCBI Taxonomy" id="1179818"/>
    <lineage>
        <taxon>Bacteria</taxon>
        <taxon>Bacillati</taxon>
        <taxon>Actinomycetota</taxon>
        <taxon>Actinomycetes</taxon>
        <taxon>Streptosporangiales</taxon>
        <taxon>Nocardiopsidaceae</taxon>
        <taxon>Nocardiopsis</taxon>
    </lineage>
</organism>
<evidence type="ECO:0000256" key="3">
    <source>
        <dbReference type="ARBA" id="ARBA00022475"/>
    </source>
</evidence>
<comment type="caution">
    <text evidence="11">The sequence shown here is derived from an EMBL/GenBank/DDBJ whole genome shotgun (WGS) entry which is preliminary data.</text>
</comment>
<evidence type="ECO:0000256" key="1">
    <source>
        <dbReference type="ARBA" id="ARBA00004162"/>
    </source>
</evidence>
<evidence type="ECO:0000256" key="10">
    <source>
        <dbReference type="SAM" id="MobiDB-lite"/>
    </source>
</evidence>
<evidence type="ECO:0000256" key="8">
    <source>
        <dbReference type="ARBA" id="ARBA00023136"/>
    </source>
</evidence>
<keyword evidence="8 9" id="KW-0472">Membrane</keyword>
<keyword evidence="12" id="KW-1185">Reference proteome</keyword>
<dbReference type="NCBIfam" id="TIGR01411">
    <property type="entry name" value="tatAE"/>
    <property type="match status" value="1"/>
</dbReference>
<feature type="region of interest" description="Disordered" evidence="10">
    <location>
        <begin position="42"/>
        <end position="111"/>
    </location>
</feature>
<dbReference type="PANTHER" id="PTHR42982:SF8">
    <property type="entry name" value="SEC-INDEPENDENT PROTEIN TRANSLOCASE PROTEIN TATA"/>
    <property type="match status" value="1"/>
</dbReference>
<evidence type="ECO:0000256" key="6">
    <source>
        <dbReference type="ARBA" id="ARBA00022989"/>
    </source>
</evidence>
<comment type="function">
    <text evidence="9">Part of the twin-arginine translocation (Tat) system that transports large folded proteins containing a characteristic twin-arginine motif in their signal peptide across membranes. TatA could form the protein-conducting channel of the Tat system.</text>
</comment>
<feature type="compositionally biased region" description="Low complexity" evidence="10">
    <location>
        <begin position="55"/>
        <end position="69"/>
    </location>
</feature>
<comment type="subcellular location">
    <subcellularLocation>
        <location evidence="1 9">Cell membrane</location>
        <topology evidence="1 9">Single-pass membrane protein</topology>
    </subcellularLocation>
</comment>
<dbReference type="Pfam" id="PF02416">
    <property type="entry name" value="TatA_B_E"/>
    <property type="match status" value="1"/>
</dbReference>
<sequence>MGFGPRELLILLLIALVLFGAKKLPDLARSIGRSARILKAETKGLSDEEQEEQNRQQQAQAQAQQAAAPQPQPAPQPHYEPQPQQSAYPELPAGQRIVNENGETIRRGPAS</sequence>
<keyword evidence="4 9" id="KW-0812">Transmembrane</keyword>
<keyword evidence="7 9" id="KW-0811">Translocation</keyword>
<evidence type="ECO:0000256" key="7">
    <source>
        <dbReference type="ARBA" id="ARBA00023010"/>
    </source>
</evidence>
<keyword evidence="5 9" id="KW-0653">Protein transport</keyword>
<comment type="similarity">
    <text evidence="9">Belongs to the TatA/E family.</text>
</comment>
<feature type="compositionally biased region" description="Pro residues" evidence="10">
    <location>
        <begin position="70"/>
        <end position="80"/>
    </location>
</feature>
<evidence type="ECO:0000256" key="5">
    <source>
        <dbReference type="ARBA" id="ARBA00022927"/>
    </source>
</evidence>